<dbReference type="InterPro" id="IPR036396">
    <property type="entry name" value="Cyt_P450_sf"/>
</dbReference>
<dbReference type="InterPro" id="IPR002401">
    <property type="entry name" value="Cyt_P450_E_grp-I"/>
</dbReference>
<evidence type="ECO:0000256" key="3">
    <source>
        <dbReference type="ARBA" id="ARBA00010617"/>
    </source>
</evidence>
<dbReference type="Proteomes" id="UP001050691">
    <property type="component" value="Unassembled WGS sequence"/>
</dbReference>
<evidence type="ECO:0000256" key="8">
    <source>
        <dbReference type="ARBA" id="ARBA00023033"/>
    </source>
</evidence>
<gene>
    <name evidence="10" type="ORF">Clacol_007795</name>
</gene>
<keyword evidence="5" id="KW-0479">Metal-binding</keyword>
<keyword evidence="4" id="KW-0349">Heme</keyword>
<dbReference type="InterPro" id="IPR050364">
    <property type="entry name" value="Cytochrome_P450_fung"/>
</dbReference>
<evidence type="ECO:0000256" key="6">
    <source>
        <dbReference type="ARBA" id="ARBA00023002"/>
    </source>
</evidence>
<dbReference type="GO" id="GO:0004497">
    <property type="term" value="F:monooxygenase activity"/>
    <property type="evidence" value="ECO:0007669"/>
    <property type="project" value="UniProtKB-KW"/>
</dbReference>
<dbReference type="SUPFAM" id="SSF48264">
    <property type="entry name" value="Cytochrome P450"/>
    <property type="match status" value="1"/>
</dbReference>
<keyword evidence="11" id="KW-1185">Reference proteome</keyword>
<evidence type="ECO:0008006" key="12">
    <source>
        <dbReference type="Google" id="ProtNLM"/>
    </source>
</evidence>
<proteinExistence type="inferred from homology"/>
<dbReference type="Gene3D" id="1.10.630.10">
    <property type="entry name" value="Cytochrome P450"/>
    <property type="match status" value="1"/>
</dbReference>
<dbReference type="InterPro" id="IPR001128">
    <property type="entry name" value="Cyt_P450"/>
</dbReference>
<evidence type="ECO:0000256" key="4">
    <source>
        <dbReference type="ARBA" id="ARBA00022617"/>
    </source>
</evidence>
<comment type="caution">
    <text evidence="10">The sequence shown here is derived from an EMBL/GenBank/DDBJ whole genome shotgun (WGS) entry which is preliminary data.</text>
</comment>
<evidence type="ECO:0000256" key="2">
    <source>
        <dbReference type="ARBA" id="ARBA00005179"/>
    </source>
</evidence>
<dbReference type="PANTHER" id="PTHR46300">
    <property type="entry name" value="P450, PUTATIVE (EUROFUNG)-RELATED-RELATED"/>
    <property type="match status" value="1"/>
</dbReference>
<dbReference type="EMBL" id="BPWL01000008">
    <property type="protein sequence ID" value="GJJ13541.1"/>
    <property type="molecule type" value="Genomic_DNA"/>
</dbReference>
<evidence type="ECO:0000313" key="11">
    <source>
        <dbReference type="Proteomes" id="UP001050691"/>
    </source>
</evidence>
<accession>A0AAV5AKS1</accession>
<comment type="pathway">
    <text evidence="2">Secondary metabolite biosynthesis.</text>
</comment>
<keyword evidence="7" id="KW-0408">Iron</keyword>
<keyword evidence="6" id="KW-0560">Oxidoreductase</keyword>
<evidence type="ECO:0000256" key="5">
    <source>
        <dbReference type="ARBA" id="ARBA00022723"/>
    </source>
</evidence>
<dbReference type="PRINTS" id="PR00463">
    <property type="entry name" value="EP450I"/>
</dbReference>
<keyword evidence="8" id="KW-0503">Monooxygenase</keyword>
<dbReference type="AlphaFoldDB" id="A0AAV5AKS1"/>
<evidence type="ECO:0000256" key="1">
    <source>
        <dbReference type="ARBA" id="ARBA00001971"/>
    </source>
</evidence>
<reference evidence="10" key="1">
    <citation type="submission" date="2021-10" db="EMBL/GenBank/DDBJ databases">
        <title>De novo Genome Assembly of Clathrus columnatus (Basidiomycota, Fungi) Using Illumina and Nanopore Sequence Data.</title>
        <authorList>
            <person name="Ogiso-Tanaka E."/>
            <person name="Itagaki H."/>
            <person name="Hosoya T."/>
            <person name="Hosaka K."/>
        </authorList>
    </citation>
    <scope>NUCLEOTIDE SEQUENCE</scope>
    <source>
        <strain evidence="10">MO-923</strain>
    </source>
</reference>
<dbReference type="GO" id="GO:0016705">
    <property type="term" value="F:oxidoreductase activity, acting on paired donors, with incorporation or reduction of molecular oxygen"/>
    <property type="evidence" value="ECO:0007669"/>
    <property type="project" value="InterPro"/>
</dbReference>
<organism evidence="10 11">
    <name type="scientific">Clathrus columnatus</name>
    <dbReference type="NCBI Taxonomy" id="1419009"/>
    <lineage>
        <taxon>Eukaryota</taxon>
        <taxon>Fungi</taxon>
        <taxon>Dikarya</taxon>
        <taxon>Basidiomycota</taxon>
        <taxon>Agaricomycotina</taxon>
        <taxon>Agaricomycetes</taxon>
        <taxon>Phallomycetidae</taxon>
        <taxon>Phallales</taxon>
        <taxon>Clathraceae</taxon>
        <taxon>Clathrus</taxon>
    </lineage>
</organism>
<feature type="signal peptide" evidence="9">
    <location>
        <begin position="1"/>
        <end position="17"/>
    </location>
</feature>
<evidence type="ECO:0000256" key="7">
    <source>
        <dbReference type="ARBA" id="ARBA00023004"/>
    </source>
</evidence>
<comment type="similarity">
    <text evidence="3">Belongs to the cytochrome P450 family.</text>
</comment>
<dbReference type="PANTHER" id="PTHR46300:SF7">
    <property type="entry name" value="P450, PUTATIVE (EUROFUNG)-RELATED"/>
    <property type="match status" value="1"/>
</dbReference>
<name>A0AAV5AKS1_9AGAM</name>
<keyword evidence="9" id="KW-0732">Signal</keyword>
<protein>
    <recommendedName>
        <fullName evidence="12">Cytochrome P450</fullName>
    </recommendedName>
</protein>
<dbReference type="Pfam" id="PF00067">
    <property type="entry name" value="p450"/>
    <property type="match status" value="1"/>
</dbReference>
<dbReference type="GO" id="GO:0020037">
    <property type="term" value="F:heme binding"/>
    <property type="evidence" value="ECO:0007669"/>
    <property type="project" value="InterPro"/>
</dbReference>
<feature type="chain" id="PRO_5043528754" description="Cytochrome P450" evidence="9">
    <location>
        <begin position="18"/>
        <end position="377"/>
    </location>
</feature>
<evidence type="ECO:0000313" key="10">
    <source>
        <dbReference type="EMBL" id="GJJ13541.1"/>
    </source>
</evidence>
<dbReference type="GO" id="GO:0005506">
    <property type="term" value="F:iron ion binding"/>
    <property type="evidence" value="ECO:0007669"/>
    <property type="project" value="InterPro"/>
</dbReference>
<comment type="cofactor">
    <cofactor evidence="1">
        <name>heme</name>
        <dbReference type="ChEBI" id="CHEBI:30413"/>
    </cofactor>
</comment>
<sequence>MFAGLLLIGVLVSVACADYLRRRKYIPKGLKSPPGPRGKPLVGSFFELQKILAPSYMYKWKETYGDIVSINVFGTPIIFIYSDKIAQELFEKRGALYSDRPQFHMAWLLGWDYSFVIMGYGDWWRRHIRAFQQSFNSRAVSSFEPVKLKARCGLLRNLLKKPEDFVEHIRFSTGQVIMDVVYAIDIKPENDPYINRIHAALEGASYVILPGLWLVDTFPIFKHVPDWLPLPFKKTIKKYKTVTEEAAEIPFNVVKSRGSPDYSFVSTSLDRLRRGKDLLPNDEAVIRNAAATAYGAGATTSLTALLQAIVASILHPEAQEKVHEELDRVLGDRLPTLADRKELPYVNAFLSEVLRWRPAAPLGVAHSVLEDDANLAG</sequence>
<evidence type="ECO:0000256" key="9">
    <source>
        <dbReference type="SAM" id="SignalP"/>
    </source>
</evidence>